<keyword evidence="3" id="KW-0032">Aminotransferase</keyword>
<evidence type="ECO:0000259" key="2">
    <source>
        <dbReference type="Pfam" id="PF00266"/>
    </source>
</evidence>
<reference evidence="3 4" key="1">
    <citation type="submission" date="2019-06" db="EMBL/GenBank/DDBJ databases">
        <title>An operon consisting of a P-type ATPase gene and a transcriptional regular gene given the different cadmium resistance in Bacillus vietamensis 151-6 and Bacillus marisflavi 151-25.</title>
        <authorList>
            <person name="Yu X."/>
        </authorList>
    </citation>
    <scope>NUCLEOTIDE SEQUENCE [LARGE SCALE GENOMIC DNA]</scope>
    <source>
        <strain evidence="3 4">151-6</strain>
    </source>
</reference>
<proteinExistence type="predicted"/>
<dbReference type="InterPro" id="IPR015421">
    <property type="entry name" value="PyrdxlP-dep_Trfase_major"/>
</dbReference>
<dbReference type="Proteomes" id="UP000465062">
    <property type="component" value="Chromosome"/>
</dbReference>
<dbReference type="RefSeq" id="WP_159362303.1">
    <property type="nucleotide sequence ID" value="NZ_CP047394.1"/>
</dbReference>
<dbReference type="EMBL" id="CP047394">
    <property type="protein sequence ID" value="QHE62326.1"/>
    <property type="molecule type" value="Genomic_DNA"/>
</dbReference>
<evidence type="ECO:0000313" key="3">
    <source>
        <dbReference type="EMBL" id="QHE62326.1"/>
    </source>
</evidence>
<dbReference type="Gene3D" id="3.90.1150.10">
    <property type="entry name" value="Aspartate Aminotransferase, domain 1"/>
    <property type="match status" value="1"/>
</dbReference>
<dbReference type="InterPro" id="IPR000192">
    <property type="entry name" value="Aminotrans_V_dom"/>
</dbReference>
<dbReference type="InterPro" id="IPR015422">
    <property type="entry name" value="PyrdxlP-dep_Trfase_small"/>
</dbReference>
<sequence>MMNYFDYAATTPVDAESLDVFRTVSEEFWGNPSSLHDIGGKAEQLLSRCREKLAGLLGVPSKGIHFTSGGTEGNHLALVTLALSRQKKGKHIIIGGGEHSSLHSSAAFLQGLGFTVTKIPFTSEGLIDLLALKESLTDQTTVVSIGHVNGEIGTIQPLHAIHDLLKHRDILFHSDMVQSFGKMDVMEFTSKVDSFTLSSHKIYGPKGVGACFINPSLDITPMIPGQTHEDGFRGER</sequence>
<dbReference type="PANTHER" id="PTHR11601:SF36">
    <property type="entry name" value="CYSTEINE DESULFURASE NIFS-RELATED"/>
    <property type="match status" value="1"/>
</dbReference>
<dbReference type="AlphaFoldDB" id="A0A6I6UUA6"/>
<dbReference type="PANTHER" id="PTHR11601">
    <property type="entry name" value="CYSTEINE DESULFURYLASE FAMILY MEMBER"/>
    <property type="match status" value="1"/>
</dbReference>
<evidence type="ECO:0000256" key="1">
    <source>
        <dbReference type="ARBA" id="ARBA00001933"/>
    </source>
</evidence>
<comment type="cofactor">
    <cofactor evidence="1">
        <name>pyridoxal 5'-phosphate</name>
        <dbReference type="ChEBI" id="CHEBI:597326"/>
    </cofactor>
</comment>
<dbReference type="Gene3D" id="3.40.640.10">
    <property type="entry name" value="Type I PLP-dependent aspartate aminotransferase-like (Major domain)"/>
    <property type="match status" value="1"/>
</dbReference>
<keyword evidence="3" id="KW-0808">Transferase</keyword>
<dbReference type="InterPro" id="IPR015424">
    <property type="entry name" value="PyrdxlP-dep_Trfase"/>
</dbReference>
<name>A0A6I6UUA6_9BACI</name>
<organism evidence="3 4">
    <name type="scientific">Rossellomorea vietnamensis</name>
    <dbReference type="NCBI Taxonomy" id="218284"/>
    <lineage>
        <taxon>Bacteria</taxon>
        <taxon>Bacillati</taxon>
        <taxon>Bacillota</taxon>
        <taxon>Bacilli</taxon>
        <taxon>Bacillales</taxon>
        <taxon>Bacillaceae</taxon>
        <taxon>Rossellomorea</taxon>
    </lineage>
</organism>
<dbReference type="GO" id="GO:0008483">
    <property type="term" value="F:transaminase activity"/>
    <property type="evidence" value="ECO:0007669"/>
    <property type="project" value="UniProtKB-KW"/>
</dbReference>
<gene>
    <name evidence="3" type="ORF">FHE72_15860</name>
</gene>
<dbReference type="SUPFAM" id="SSF53383">
    <property type="entry name" value="PLP-dependent transferases"/>
    <property type="match status" value="1"/>
</dbReference>
<evidence type="ECO:0000313" key="4">
    <source>
        <dbReference type="Proteomes" id="UP000465062"/>
    </source>
</evidence>
<dbReference type="KEGG" id="bvq:FHE72_15860"/>
<feature type="domain" description="Aminotransferase class V" evidence="2">
    <location>
        <begin position="4"/>
        <end position="217"/>
    </location>
</feature>
<protein>
    <submittedName>
        <fullName evidence="3">Aminotransferase class V-fold PLP-dependent enzyme</fullName>
    </submittedName>
</protein>
<dbReference type="Pfam" id="PF00266">
    <property type="entry name" value="Aminotran_5"/>
    <property type="match status" value="1"/>
</dbReference>
<accession>A0A6I6UUA6</accession>